<dbReference type="PROSITE" id="PS00028">
    <property type="entry name" value="ZINC_FINGER_C2H2_1"/>
    <property type="match status" value="1"/>
</dbReference>
<dbReference type="PANTHER" id="PTHR33936:SF24">
    <property type="entry name" value="C2H2-TYPE DOMAIN-CONTAINING PROTEIN"/>
    <property type="match status" value="1"/>
</dbReference>
<dbReference type="InterPro" id="IPR052797">
    <property type="entry name" value="RegFact_GeneExpr_CellDeath"/>
</dbReference>
<dbReference type="PANTHER" id="PTHR33936">
    <property type="entry name" value="PROTEIN CBG17840"/>
    <property type="match status" value="1"/>
</dbReference>
<evidence type="ECO:0000313" key="4">
    <source>
        <dbReference type="EMBL" id="KAK5974649.1"/>
    </source>
</evidence>
<gene>
    <name evidence="4" type="ORF">GCK32_004712</name>
</gene>
<evidence type="ECO:0000256" key="2">
    <source>
        <dbReference type="SAM" id="MobiDB-lite"/>
    </source>
</evidence>
<keyword evidence="5" id="KW-1185">Reference proteome</keyword>
<dbReference type="InterPro" id="IPR028226">
    <property type="entry name" value="LIN37"/>
</dbReference>
<accession>A0AAN8FEC6</accession>
<reference evidence="4 5" key="1">
    <citation type="submission" date="2019-10" db="EMBL/GenBank/DDBJ databases">
        <title>Assembly and Annotation for the nematode Trichostrongylus colubriformis.</title>
        <authorList>
            <person name="Martin J."/>
        </authorList>
    </citation>
    <scope>NUCLEOTIDE SEQUENCE [LARGE SCALE GENOMIC DNA]</scope>
    <source>
        <strain evidence="4">G859</strain>
        <tissue evidence="4">Whole worm</tissue>
    </source>
</reference>
<sequence length="408" mass="46161">MYQLCRAWMRGKATEPHEPQQPAPPPVDTSLDLLVMRDIVALPQARSPYPEPNQWPDKDSIDRFDASVDPQNIDALRDEYARHWKQVKNGHSGSHSLAEEKRMPKQRTCPECGKLMLKRNLFTHLKVVHRKNSGEVSEIREQINRETGLARVTCPLCKEIFTTYEGLARHCQASHSEDGAAGRPQDYSMFLARFSSREDYEGCLGHVGHELDPALLRLSNQQTMYLKKLLEEHTMDDIIDRLRKEDPTKTSKLSSLRKSDLRNFARKYNMVPLLGKNDDAFSLRSNGGDNDSNDGTESLEVAEDSREDGCETSEKERTVSLPIDLKLDISTTTAQERLEARYHKLRAIKYTSAMVEAAASALVDLDTDEAMEQLEEILIYLQSAARVSQPTPPDTLPVVQGCIKLEPS</sequence>
<keyword evidence="1" id="KW-0479">Metal-binding</keyword>
<evidence type="ECO:0000259" key="3">
    <source>
        <dbReference type="PROSITE" id="PS50157"/>
    </source>
</evidence>
<keyword evidence="1" id="KW-0863">Zinc-finger</keyword>
<keyword evidence="1" id="KW-0862">Zinc</keyword>
<name>A0AAN8FEC6_TRICO</name>
<protein>
    <recommendedName>
        <fullName evidence="3">C2H2-type domain-containing protein</fullName>
    </recommendedName>
</protein>
<dbReference type="SMART" id="SM00355">
    <property type="entry name" value="ZnF_C2H2"/>
    <property type="match status" value="2"/>
</dbReference>
<comment type="caution">
    <text evidence="4">The sequence shown here is derived from an EMBL/GenBank/DDBJ whole genome shotgun (WGS) entry which is preliminary data.</text>
</comment>
<feature type="compositionally biased region" description="Polar residues" evidence="2">
    <location>
        <begin position="283"/>
        <end position="296"/>
    </location>
</feature>
<dbReference type="Pfam" id="PF15306">
    <property type="entry name" value="LIN37"/>
    <property type="match status" value="1"/>
</dbReference>
<organism evidence="4 5">
    <name type="scientific">Trichostrongylus colubriformis</name>
    <name type="common">Black scour worm</name>
    <dbReference type="NCBI Taxonomy" id="6319"/>
    <lineage>
        <taxon>Eukaryota</taxon>
        <taxon>Metazoa</taxon>
        <taxon>Ecdysozoa</taxon>
        <taxon>Nematoda</taxon>
        <taxon>Chromadorea</taxon>
        <taxon>Rhabditida</taxon>
        <taxon>Rhabditina</taxon>
        <taxon>Rhabditomorpha</taxon>
        <taxon>Strongyloidea</taxon>
        <taxon>Trichostrongylidae</taxon>
        <taxon>Trichostrongylus</taxon>
    </lineage>
</organism>
<proteinExistence type="predicted"/>
<dbReference type="InterPro" id="IPR013087">
    <property type="entry name" value="Znf_C2H2_type"/>
</dbReference>
<dbReference type="Proteomes" id="UP001331761">
    <property type="component" value="Unassembled WGS sequence"/>
</dbReference>
<dbReference type="Gene3D" id="3.30.160.60">
    <property type="entry name" value="Classic Zinc Finger"/>
    <property type="match status" value="1"/>
</dbReference>
<feature type="region of interest" description="Disordered" evidence="2">
    <location>
        <begin position="282"/>
        <end position="317"/>
    </location>
</feature>
<dbReference type="PROSITE" id="PS50157">
    <property type="entry name" value="ZINC_FINGER_C2H2_2"/>
    <property type="match status" value="1"/>
</dbReference>
<dbReference type="AlphaFoldDB" id="A0AAN8FEC6"/>
<dbReference type="GO" id="GO:0017053">
    <property type="term" value="C:transcription repressor complex"/>
    <property type="evidence" value="ECO:0007669"/>
    <property type="project" value="InterPro"/>
</dbReference>
<dbReference type="GO" id="GO:0008270">
    <property type="term" value="F:zinc ion binding"/>
    <property type="evidence" value="ECO:0007669"/>
    <property type="project" value="UniProtKB-KW"/>
</dbReference>
<evidence type="ECO:0000313" key="5">
    <source>
        <dbReference type="Proteomes" id="UP001331761"/>
    </source>
</evidence>
<evidence type="ECO:0000256" key="1">
    <source>
        <dbReference type="PROSITE-ProRule" id="PRU00042"/>
    </source>
</evidence>
<feature type="compositionally biased region" description="Basic and acidic residues" evidence="2">
    <location>
        <begin position="303"/>
        <end position="317"/>
    </location>
</feature>
<feature type="domain" description="C2H2-type" evidence="3">
    <location>
        <begin position="152"/>
        <end position="180"/>
    </location>
</feature>
<dbReference type="EMBL" id="WIXE01013999">
    <property type="protein sequence ID" value="KAK5974649.1"/>
    <property type="molecule type" value="Genomic_DNA"/>
</dbReference>